<accession>A0A4R1LUQ9</accession>
<dbReference type="RefSeq" id="WP_132225637.1">
    <property type="nucleotide sequence ID" value="NZ_SMGO01000003.1"/>
</dbReference>
<dbReference type="EMBL" id="SMGO01000003">
    <property type="protein sequence ID" value="TCK80903.1"/>
    <property type="molecule type" value="Genomic_DNA"/>
</dbReference>
<keyword evidence="1" id="KW-0472">Membrane</keyword>
<keyword evidence="1" id="KW-0812">Transmembrane</keyword>
<organism evidence="2 3">
    <name type="scientific">Albibacterium bauzanense</name>
    <dbReference type="NCBI Taxonomy" id="653929"/>
    <lineage>
        <taxon>Bacteria</taxon>
        <taxon>Pseudomonadati</taxon>
        <taxon>Bacteroidota</taxon>
        <taxon>Sphingobacteriia</taxon>
        <taxon>Sphingobacteriales</taxon>
        <taxon>Sphingobacteriaceae</taxon>
        <taxon>Albibacterium</taxon>
    </lineage>
</organism>
<dbReference type="Proteomes" id="UP000294616">
    <property type="component" value="Unassembled WGS sequence"/>
</dbReference>
<name>A0A4R1LUQ9_9SPHI</name>
<comment type="caution">
    <text evidence="2">The sequence shown here is derived from an EMBL/GenBank/DDBJ whole genome shotgun (WGS) entry which is preliminary data.</text>
</comment>
<evidence type="ECO:0000313" key="2">
    <source>
        <dbReference type="EMBL" id="TCK80903.1"/>
    </source>
</evidence>
<feature type="transmembrane region" description="Helical" evidence="1">
    <location>
        <begin position="12"/>
        <end position="32"/>
    </location>
</feature>
<evidence type="ECO:0000256" key="1">
    <source>
        <dbReference type="SAM" id="Phobius"/>
    </source>
</evidence>
<protein>
    <submittedName>
        <fullName evidence="2">Uncharacterized protein</fullName>
    </submittedName>
</protein>
<gene>
    <name evidence="2" type="ORF">C8N28_2658</name>
</gene>
<reference evidence="2 3" key="1">
    <citation type="submission" date="2019-03" db="EMBL/GenBank/DDBJ databases">
        <title>Genomic Encyclopedia of Archaeal and Bacterial Type Strains, Phase II (KMG-II): from individual species to whole genera.</title>
        <authorList>
            <person name="Goeker M."/>
        </authorList>
    </citation>
    <scope>NUCLEOTIDE SEQUENCE [LARGE SCALE GENOMIC DNA]</scope>
    <source>
        <strain evidence="2 3">DSM 22554</strain>
    </source>
</reference>
<keyword evidence="1" id="KW-1133">Transmembrane helix</keyword>
<sequence length="90" mass="10286">MLTSISWLQYLQALAILIAGYYSVVILLYYRIELLAILQRIKSGKSVQEPDGPRKEVLGKIAVDHNDHSLNSEELEFSQEDLNQPIEENL</sequence>
<dbReference type="OrthoDB" id="9954052at2"/>
<keyword evidence="3" id="KW-1185">Reference proteome</keyword>
<evidence type="ECO:0000313" key="3">
    <source>
        <dbReference type="Proteomes" id="UP000294616"/>
    </source>
</evidence>
<proteinExistence type="predicted"/>
<dbReference type="AlphaFoldDB" id="A0A4R1LUQ9"/>